<gene>
    <name evidence="3" type="ORF">NCTC13316_01103</name>
</gene>
<dbReference type="AlphaFoldDB" id="A0A378JIN5"/>
<sequence length="504" mass="57634">MHNYNNLPCSLLLLTCIGLTHATPPITIKADSRKEQYLQAIDYVAKTAKDIYCYWDIKKEQHGVDWQTIINDAKNKVNDNTTFKQFQQILTGVASSLHDGHVNYIPDSLQQVFYTPISVKKLPDGYYISQIEQDKMWPYRVDIEPGDKVLAVNNQPIDAYIEEKGKMMSASTAYALQSRTASAMHAMDKFETAPKDNLKLTIEKYATQQVKMIELPWLNYQNPSSDRQSLSDIVQTKILPGNIGILTLTSMHYQSGNEAHIAFIKQVMDTLKNTKALIVDVRNNGGGYGEIGDSVIAHFINKKVKRYQAQLKNSYQAIYARPELAELFQQTDPAISEYSEWIDYDIQPLSTEKPAYDKPVYILTNERCFSACDTFVDSFSSNHLGKVLGAQTGGGTGYPLWFKLPWQFGNFRFSILRGFSNHDRYLEGIGTIPDVEIYNTPRDLYHKLDGELIGAYNFVMNELKHTSQVQYAKKEMGLKTNFSMRQTEIVPFYIEEAYWQKVQR</sequence>
<evidence type="ECO:0000313" key="3">
    <source>
        <dbReference type="EMBL" id="STX51014.1"/>
    </source>
</evidence>
<dbReference type="SUPFAM" id="SSF52096">
    <property type="entry name" value="ClpP/crotonase"/>
    <property type="match status" value="1"/>
</dbReference>
<dbReference type="Gene3D" id="3.90.226.10">
    <property type="entry name" value="2-enoyl-CoA Hydratase, Chain A, domain 1"/>
    <property type="match status" value="1"/>
</dbReference>
<proteinExistence type="predicted"/>
<dbReference type="Proteomes" id="UP000254794">
    <property type="component" value="Unassembled WGS sequence"/>
</dbReference>
<dbReference type="GO" id="GO:0006508">
    <property type="term" value="P:proteolysis"/>
    <property type="evidence" value="ECO:0007669"/>
    <property type="project" value="InterPro"/>
</dbReference>
<dbReference type="Pfam" id="PF03572">
    <property type="entry name" value="Peptidase_S41"/>
    <property type="match status" value="1"/>
</dbReference>
<dbReference type="EMBL" id="UGOD01000001">
    <property type="protein sequence ID" value="STX51014.1"/>
    <property type="molecule type" value="Genomic_DNA"/>
</dbReference>
<keyword evidence="1" id="KW-0732">Signal</keyword>
<dbReference type="RefSeq" id="WP_115330679.1">
    <property type="nucleotide sequence ID" value="NZ_CAAAHP010000001.1"/>
</dbReference>
<dbReference type="GO" id="GO:0008236">
    <property type="term" value="F:serine-type peptidase activity"/>
    <property type="evidence" value="ECO:0007669"/>
    <property type="project" value="InterPro"/>
</dbReference>
<protein>
    <submittedName>
        <fullName evidence="3">C-terminal processing peptidase</fullName>
    </submittedName>
</protein>
<dbReference type="SMART" id="SM00245">
    <property type="entry name" value="TSPc"/>
    <property type="match status" value="1"/>
</dbReference>
<keyword evidence="4" id="KW-1185">Reference proteome</keyword>
<dbReference type="InterPro" id="IPR029045">
    <property type="entry name" value="ClpP/crotonase-like_dom_sf"/>
</dbReference>
<organism evidence="3 4">
    <name type="scientific">Legionella busanensis</name>
    <dbReference type="NCBI Taxonomy" id="190655"/>
    <lineage>
        <taxon>Bacteria</taxon>
        <taxon>Pseudomonadati</taxon>
        <taxon>Pseudomonadota</taxon>
        <taxon>Gammaproteobacteria</taxon>
        <taxon>Legionellales</taxon>
        <taxon>Legionellaceae</taxon>
        <taxon>Legionella</taxon>
    </lineage>
</organism>
<dbReference type="PANTHER" id="PTHR32060">
    <property type="entry name" value="TAIL-SPECIFIC PROTEASE"/>
    <property type="match status" value="1"/>
</dbReference>
<evidence type="ECO:0000259" key="2">
    <source>
        <dbReference type="SMART" id="SM00245"/>
    </source>
</evidence>
<reference evidence="3 4" key="1">
    <citation type="submission" date="2018-06" db="EMBL/GenBank/DDBJ databases">
        <authorList>
            <consortium name="Pathogen Informatics"/>
            <person name="Doyle S."/>
        </authorList>
    </citation>
    <scope>NUCLEOTIDE SEQUENCE [LARGE SCALE GENOMIC DNA]</scope>
    <source>
        <strain evidence="3 4">NCTC13316</strain>
    </source>
</reference>
<accession>A0A378JIN5</accession>
<feature type="chain" id="PRO_5016632325" evidence="1">
    <location>
        <begin position="23"/>
        <end position="504"/>
    </location>
</feature>
<dbReference type="Gene3D" id="2.30.42.10">
    <property type="match status" value="1"/>
</dbReference>
<name>A0A378JIN5_9GAMM</name>
<feature type="domain" description="Tail specific protease" evidence="2">
    <location>
        <begin position="222"/>
        <end position="438"/>
    </location>
</feature>
<dbReference type="OrthoDB" id="9758793at2"/>
<evidence type="ECO:0000256" key="1">
    <source>
        <dbReference type="SAM" id="SignalP"/>
    </source>
</evidence>
<dbReference type="PANTHER" id="PTHR32060:SF22">
    <property type="entry name" value="CARBOXYL-TERMINAL-PROCESSING PEPTIDASE 3, CHLOROPLASTIC"/>
    <property type="match status" value="1"/>
</dbReference>
<dbReference type="InterPro" id="IPR005151">
    <property type="entry name" value="Tail-specific_protease"/>
</dbReference>
<dbReference type="Gene3D" id="3.30.750.44">
    <property type="match status" value="1"/>
</dbReference>
<evidence type="ECO:0000313" key="4">
    <source>
        <dbReference type="Proteomes" id="UP000254794"/>
    </source>
</evidence>
<dbReference type="InterPro" id="IPR036034">
    <property type="entry name" value="PDZ_sf"/>
</dbReference>
<dbReference type="GO" id="GO:0004175">
    <property type="term" value="F:endopeptidase activity"/>
    <property type="evidence" value="ECO:0007669"/>
    <property type="project" value="TreeGrafter"/>
</dbReference>
<feature type="signal peptide" evidence="1">
    <location>
        <begin position="1"/>
        <end position="22"/>
    </location>
</feature>